<comment type="caution">
    <text evidence="5">The sequence shown here is derived from an EMBL/GenBank/DDBJ whole genome shotgun (WGS) entry which is preliminary data.</text>
</comment>
<accession>A0A2I9DBU6</accession>
<protein>
    <submittedName>
        <fullName evidence="5">Diguanylate cyclase/phosphodiesterase</fullName>
    </submittedName>
</protein>
<feature type="domain" description="PAC" evidence="2">
    <location>
        <begin position="569"/>
        <end position="620"/>
    </location>
</feature>
<dbReference type="Gene3D" id="3.30.450.40">
    <property type="match status" value="3"/>
</dbReference>
<dbReference type="PROSITE" id="PS50113">
    <property type="entry name" value="PAC"/>
    <property type="match status" value="1"/>
</dbReference>
<dbReference type="SMART" id="SM00091">
    <property type="entry name" value="PAS"/>
    <property type="match status" value="1"/>
</dbReference>
<dbReference type="PROSITE" id="PS50112">
    <property type="entry name" value="PAS"/>
    <property type="match status" value="1"/>
</dbReference>
<dbReference type="OrthoDB" id="9759607at2"/>
<dbReference type="CDD" id="cd01949">
    <property type="entry name" value="GGDEF"/>
    <property type="match status" value="1"/>
</dbReference>
<dbReference type="Pfam" id="PF00563">
    <property type="entry name" value="EAL"/>
    <property type="match status" value="1"/>
</dbReference>
<dbReference type="SMART" id="SM00052">
    <property type="entry name" value="EAL"/>
    <property type="match status" value="1"/>
</dbReference>
<dbReference type="PANTHER" id="PTHR44757:SF2">
    <property type="entry name" value="BIOFILM ARCHITECTURE MAINTENANCE PROTEIN MBAA"/>
    <property type="match status" value="1"/>
</dbReference>
<dbReference type="CDD" id="cd00130">
    <property type="entry name" value="PAS"/>
    <property type="match status" value="1"/>
</dbReference>
<gene>
    <name evidence="5" type="ORF">DAERI_240011</name>
</gene>
<feature type="domain" description="GGDEF" evidence="4">
    <location>
        <begin position="653"/>
        <end position="785"/>
    </location>
</feature>
<evidence type="ECO:0000313" key="5">
    <source>
        <dbReference type="EMBL" id="GBF08160.1"/>
    </source>
</evidence>
<evidence type="ECO:0000259" key="3">
    <source>
        <dbReference type="PROSITE" id="PS50883"/>
    </source>
</evidence>
<reference evidence="6" key="1">
    <citation type="submission" date="2018-01" db="EMBL/GenBank/DDBJ databases">
        <title>Draft Genome Sequence of the Radioresistant Bacterium Deinococcus aerius TR0125, Isolated from the Higher Atmosphere above Japan.</title>
        <authorList>
            <person name="Satoh K."/>
            <person name="Arai H."/>
            <person name="Sanzen T."/>
            <person name="Kawaguchi Y."/>
            <person name="Hayashi H."/>
            <person name="Yokobori S."/>
            <person name="Yamagishi A."/>
            <person name="Oono Y."/>
            <person name="Narumi I."/>
        </authorList>
    </citation>
    <scope>NUCLEOTIDE SEQUENCE [LARGE SCALE GENOMIC DNA]</scope>
    <source>
        <strain evidence="6">TR0125</strain>
    </source>
</reference>
<organism evidence="5 6">
    <name type="scientific">Deinococcus aerius</name>
    <dbReference type="NCBI Taxonomy" id="200253"/>
    <lineage>
        <taxon>Bacteria</taxon>
        <taxon>Thermotogati</taxon>
        <taxon>Deinococcota</taxon>
        <taxon>Deinococci</taxon>
        <taxon>Deinococcales</taxon>
        <taxon>Deinococcaceae</taxon>
        <taxon>Deinococcus</taxon>
    </lineage>
</organism>
<dbReference type="InterPro" id="IPR029016">
    <property type="entry name" value="GAF-like_dom_sf"/>
</dbReference>
<dbReference type="Pfam" id="PF00990">
    <property type="entry name" value="GGDEF"/>
    <property type="match status" value="1"/>
</dbReference>
<dbReference type="SMART" id="SM00086">
    <property type="entry name" value="PAC"/>
    <property type="match status" value="1"/>
</dbReference>
<dbReference type="InterPro" id="IPR000700">
    <property type="entry name" value="PAS-assoc_C"/>
</dbReference>
<dbReference type="SUPFAM" id="SSF55785">
    <property type="entry name" value="PYP-like sensor domain (PAS domain)"/>
    <property type="match status" value="1"/>
</dbReference>
<dbReference type="InterPro" id="IPR035919">
    <property type="entry name" value="EAL_sf"/>
</dbReference>
<dbReference type="Pfam" id="PF13185">
    <property type="entry name" value="GAF_2"/>
    <property type="match status" value="1"/>
</dbReference>
<evidence type="ECO:0000259" key="2">
    <source>
        <dbReference type="PROSITE" id="PS50113"/>
    </source>
</evidence>
<dbReference type="InterPro" id="IPR029787">
    <property type="entry name" value="Nucleotide_cyclase"/>
</dbReference>
<feature type="domain" description="PAS" evidence="1">
    <location>
        <begin position="495"/>
        <end position="566"/>
    </location>
</feature>
<evidence type="ECO:0000259" key="1">
    <source>
        <dbReference type="PROSITE" id="PS50112"/>
    </source>
</evidence>
<dbReference type="NCBIfam" id="TIGR00229">
    <property type="entry name" value="sensory_box"/>
    <property type="match status" value="1"/>
</dbReference>
<dbReference type="EMBL" id="BFAG01000024">
    <property type="protein sequence ID" value="GBF08160.1"/>
    <property type="molecule type" value="Genomic_DNA"/>
</dbReference>
<evidence type="ECO:0000259" key="4">
    <source>
        <dbReference type="PROSITE" id="PS50887"/>
    </source>
</evidence>
<dbReference type="PROSITE" id="PS50887">
    <property type="entry name" value="GGDEF"/>
    <property type="match status" value="1"/>
</dbReference>
<name>A0A2I9DBU6_9DEIO</name>
<dbReference type="Gene3D" id="3.20.20.450">
    <property type="entry name" value="EAL domain"/>
    <property type="match status" value="1"/>
</dbReference>
<dbReference type="SMART" id="SM00267">
    <property type="entry name" value="GGDEF"/>
    <property type="match status" value="1"/>
</dbReference>
<dbReference type="InterPro" id="IPR043128">
    <property type="entry name" value="Rev_trsase/Diguanyl_cyclase"/>
</dbReference>
<dbReference type="Proteomes" id="UP000236569">
    <property type="component" value="Unassembled WGS sequence"/>
</dbReference>
<dbReference type="Pfam" id="PF08447">
    <property type="entry name" value="PAS_3"/>
    <property type="match status" value="1"/>
</dbReference>
<dbReference type="CDD" id="cd01948">
    <property type="entry name" value="EAL"/>
    <property type="match status" value="1"/>
</dbReference>
<dbReference type="Pfam" id="PF01590">
    <property type="entry name" value="GAF"/>
    <property type="match status" value="1"/>
</dbReference>
<dbReference type="SUPFAM" id="SSF141868">
    <property type="entry name" value="EAL domain-like"/>
    <property type="match status" value="1"/>
</dbReference>
<dbReference type="RefSeq" id="WP_103131437.1">
    <property type="nucleotide sequence ID" value="NZ_BFAG01000024.1"/>
</dbReference>
<dbReference type="InterPro" id="IPR013655">
    <property type="entry name" value="PAS_fold_3"/>
</dbReference>
<dbReference type="Gene3D" id="3.30.70.270">
    <property type="match status" value="1"/>
</dbReference>
<dbReference type="SUPFAM" id="SSF55781">
    <property type="entry name" value="GAF domain-like"/>
    <property type="match status" value="3"/>
</dbReference>
<dbReference type="SUPFAM" id="SSF55073">
    <property type="entry name" value="Nucleotide cyclase"/>
    <property type="match status" value="1"/>
</dbReference>
<dbReference type="InterPro" id="IPR000160">
    <property type="entry name" value="GGDEF_dom"/>
</dbReference>
<feature type="domain" description="EAL" evidence="3">
    <location>
        <begin position="794"/>
        <end position="1045"/>
    </location>
</feature>
<keyword evidence="6" id="KW-1185">Reference proteome</keyword>
<dbReference type="PROSITE" id="PS50883">
    <property type="entry name" value="EAL"/>
    <property type="match status" value="1"/>
</dbReference>
<dbReference type="InterPro" id="IPR003018">
    <property type="entry name" value="GAF"/>
</dbReference>
<proteinExistence type="predicted"/>
<evidence type="ECO:0000313" key="6">
    <source>
        <dbReference type="Proteomes" id="UP000236569"/>
    </source>
</evidence>
<dbReference type="NCBIfam" id="TIGR00254">
    <property type="entry name" value="GGDEF"/>
    <property type="match status" value="1"/>
</dbReference>
<dbReference type="SMART" id="SM00065">
    <property type="entry name" value="GAF"/>
    <property type="match status" value="2"/>
</dbReference>
<dbReference type="AlphaFoldDB" id="A0A2I9DBU6"/>
<sequence length="1063" mass="114970">MAEPGLAFEEGLVALAGELLGGQLPLHEVHRRVLERAVRAVPHVVAGAVLVRQPDGRYHYSATLGYDPDDLNTFTFGAHELLYDPARPSQVYGDVLAHLAAVLDPARLGAVRRGWRHAAWRSTLAVPFSPEAQPAAILYLHSGCAPEELARSARPAELFGAQVALAVQRATLGEEVRRSRQELALLDRSRDVIVRAANQAELFGGLVGIVRDVMGYEHVHIGLLEGGELVVQPPVGSPALPRFPVNRGVVGHVAATGEALLVPDVRAEPRYVAFFPEVVSELCVPLSDGDTRVGVLNIETGARALTGDDLRLMVTLSGWLGRAIERERLYQRAARQRCELDLLHRVRTALGREIEVRGVIRAVNEALAQLLGYTHVSVYLRRGDHLELQHQLGYPRVLGRVGLESGVMGRVARTGEAVWLEDLADDPHSLRACEGIRSEVCVPLRRGGEVVGVLNVETVGERQLSRDDWRLIEAVGEYVGYALDRAHLHEQVQEREALYRLLAEHTSDLVCLHHPDGTFAYVSPSVRTLLGYDPAALLGTHPRPLIHPADLHLLARFSVPEQLPAGPSAPLRVRLRRAGGGFVWFETGVSAVRGPGGVTHFLTSSRDITQRQAIEAQLAQAASHDPLTGLPNRRELLAALERAVRGARGRGEAGYTVLYLDMDRFKVVNDSLGHSVGDELLVAFADRLRGAMPGRLVARLGGDEFAVLFTGRSSFEDARGAAARLHAALAAPFAVSGHGLRVSVSVGIAPGRPGYLSAAEVLRDADLSMYRAKRARHLPYAVFEPAMHEGAVRQLRLEADLPGAVASGAIHLAYQPIVELASGRIRGFEALARWTHPVLGPVPPGEFIALAEELGLIVNLGLAVLRRACAWRAALPGGDCGIHVNVSPRQFLLDSFADDVRAVLEETGTPPGALHLEVTETTFVEDREGAARILGRLRDLGVRVHIDDFGTGHSSLGFLHRFPVDALKIDRSFVTGLGEDRASSGVVETVLALARTLGIETVAEGIETEAQRLHLLYLGGTLGQGYLFSRPLPEEAAREAWITSSARTACLIPGPGSGRRDLS</sequence>
<dbReference type="Gene3D" id="3.30.450.20">
    <property type="entry name" value="PAS domain"/>
    <property type="match status" value="1"/>
</dbReference>
<dbReference type="PANTHER" id="PTHR44757">
    <property type="entry name" value="DIGUANYLATE CYCLASE DGCP"/>
    <property type="match status" value="1"/>
</dbReference>
<dbReference type="InterPro" id="IPR001633">
    <property type="entry name" value="EAL_dom"/>
</dbReference>
<dbReference type="InterPro" id="IPR000014">
    <property type="entry name" value="PAS"/>
</dbReference>
<dbReference type="InterPro" id="IPR035965">
    <property type="entry name" value="PAS-like_dom_sf"/>
</dbReference>
<dbReference type="InterPro" id="IPR052155">
    <property type="entry name" value="Biofilm_reg_signaling"/>
</dbReference>
<dbReference type="InterPro" id="IPR001610">
    <property type="entry name" value="PAC"/>
</dbReference>